<dbReference type="Proteomes" id="UP000195602">
    <property type="component" value="Unassembled WGS sequence"/>
</dbReference>
<protein>
    <recommendedName>
        <fullName evidence="2">Ribonuclease H2 subunit B</fullName>
    </recommendedName>
    <alternativeName>
        <fullName evidence="5">Ribonuclease HI subunit B</fullName>
    </alternativeName>
</protein>
<comment type="caution">
    <text evidence="8">The sequence shown here is derived from an EMBL/GenBank/DDBJ whole genome shotgun (WGS) entry which is preliminary data.</text>
</comment>
<evidence type="ECO:0000256" key="2">
    <source>
        <dbReference type="ARBA" id="ARBA00019062"/>
    </source>
</evidence>
<comment type="function">
    <text evidence="4">Non catalytic subunit of RNase H2, an endonuclease that specifically degrades the RNA of RNA:DNA hybrids. Participates in DNA replication, possibly by mediating the removal of lagging-strand Okazaki fragment RNA primers during DNA replication. Mediates the excision of single ribonucleotides from DNA:RNA duplexes.</text>
</comment>
<proteinExistence type="predicted"/>
<feature type="domain" description="Rnh202 triple barrel" evidence="7">
    <location>
        <begin position="11"/>
        <end position="95"/>
    </location>
</feature>
<dbReference type="PANTHER" id="PTHR13383">
    <property type="entry name" value="RIBONUCLEASE H2 SUBUNIT B"/>
    <property type="match status" value="1"/>
</dbReference>
<dbReference type="EMBL" id="LYUB02000015">
    <property type="protein sequence ID" value="OVF07125.1"/>
    <property type="molecule type" value="Genomic_DNA"/>
</dbReference>
<evidence type="ECO:0000256" key="4">
    <source>
        <dbReference type="ARBA" id="ARBA00024778"/>
    </source>
</evidence>
<accession>A0AA91PXG1</accession>
<feature type="domain" description="Ribonuclease H2 subunit B wHTH" evidence="6">
    <location>
        <begin position="98"/>
        <end position="234"/>
    </location>
</feature>
<dbReference type="InterPro" id="IPR019024">
    <property type="entry name" value="RNase_H2_suB_wHTH"/>
</dbReference>
<dbReference type="InterPro" id="IPR041195">
    <property type="entry name" value="Rnh202_N"/>
</dbReference>
<dbReference type="AlphaFoldDB" id="A0AA91PXG1"/>
<evidence type="ECO:0000259" key="7">
    <source>
        <dbReference type="Pfam" id="PF17745"/>
    </source>
</evidence>
<evidence type="ECO:0000313" key="9">
    <source>
        <dbReference type="Proteomes" id="UP000195602"/>
    </source>
</evidence>
<organism evidence="8 9">
    <name type="scientific">Clavispora lusitaniae</name>
    <name type="common">Candida lusitaniae</name>
    <dbReference type="NCBI Taxonomy" id="36911"/>
    <lineage>
        <taxon>Eukaryota</taxon>
        <taxon>Fungi</taxon>
        <taxon>Dikarya</taxon>
        <taxon>Ascomycota</taxon>
        <taxon>Saccharomycotina</taxon>
        <taxon>Pichiomycetes</taxon>
        <taxon>Metschnikowiaceae</taxon>
        <taxon>Clavispora</taxon>
    </lineage>
</organism>
<dbReference type="GO" id="GO:0006401">
    <property type="term" value="P:RNA catabolic process"/>
    <property type="evidence" value="ECO:0007669"/>
    <property type="project" value="TreeGrafter"/>
</dbReference>
<comment type="subcellular location">
    <subcellularLocation>
        <location evidence="1">Nucleus</location>
    </subcellularLocation>
</comment>
<dbReference type="KEGG" id="clus:A9F13_15g01023"/>
<name>A0AA91PXG1_CLALS</name>
<evidence type="ECO:0000256" key="3">
    <source>
        <dbReference type="ARBA" id="ARBA00023242"/>
    </source>
</evidence>
<dbReference type="Gene3D" id="1.10.20.120">
    <property type="match status" value="1"/>
</dbReference>
<keyword evidence="3" id="KW-0539">Nucleus</keyword>
<dbReference type="GO" id="GO:0032299">
    <property type="term" value="C:ribonuclease H2 complex"/>
    <property type="evidence" value="ECO:0007669"/>
    <property type="project" value="InterPro"/>
</dbReference>
<evidence type="ECO:0000259" key="6">
    <source>
        <dbReference type="Pfam" id="PF09468"/>
    </source>
</evidence>
<dbReference type="InterPro" id="IPR040456">
    <property type="entry name" value="RNase_H2_suB"/>
</dbReference>
<dbReference type="PANTHER" id="PTHR13383:SF11">
    <property type="entry name" value="RIBONUCLEASE H2 SUBUNIT B"/>
    <property type="match status" value="1"/>
</dbReference>
<dbReference type="GO" id="GO:0005654">
    <property type="term" value="C:nucleoplasm"/>
    <property type="evidence" value="ECO:0007669"/>
    <property type="project" value="TreeGrafter"/>
</dbReference>
<gene>
    <name evidence="8" type="ORF">A9F13_15g01023</name>
</gene>
<evidence type="ECO:0000313" key="8">
    <source>
        <dbReference type="EMBL" id="OVF07125.1"/>
    </source>
</evidence>
<dbReference type="Pfam" id="PF09468">
    <property type="entry name" value="RNase_H2-Ydr279"/>
    <property type="match status" value="1"/>
</dbReference>
<sequence>MLIEDTTKVVLLPKNERSFQIFGLKFGSTEKQILYSGEGVYELRSITGQNDYVSRPEPKLTNGEAVKSLIIENSANSEEGAVLSCPNIVNSTKLNLAYFVISVMWHKKELYGGRYHAMDDILDNFSAYVKPQKSLQDIRPHLVKSIESLCQVVEEGGEPFYKFSTEKAMKFVSTKIDSLTDLLHSSPDYALTGFIRNKLNAYEEAPDEIFRLQIKKYAVEYIFGSYLTQEIKHDFMREASLDFSTVENYMKAQEEKQKALAVVESNMNSVVQTTKKARESSAKITKATKSSKKVVKKVAVGKGALDGFFSRA</sequence>
<evidence type="ECO:0000256" key="5">
    <source>
        <dbReference type="ARBA" id="ARBA00033464"/>
    </source>
</evidence>
<dbReference type="Pfam" id="PF17745">
    <property type="entry name" value="Ydr279_N"/>
    <property type="match status" value="1"/>
</dbReference>
<evidence type="ECO:0000256" key="1">
    <source>
        <dbReference type="ARBA" id="ARBA00004123"/>
    </source>
</evidence>
<reference evidence="8 9" key="1">
    <citation type="submission" date="2017-04" db="EMBL/GenBank/DDBJ databases">
        <title>Draft genome of the yeast Clavispora lusitaniae type strain CBS 6936.</title>
        <authorList>
            <person name="Durrens P."/>
            <person name="Klopp C."/>
            <person name="Biteau N."/>
            <person name="Fitton-Ouhabi V."/>
            <person name="Dementhon K."/>
            <person name="Accoceberry I."/>
            <person name="Sherman D.J."/>
            <person name="Noel T."/>
        </authorList>
    </citation>
    <scope>NUCLEOTIDE SEQUENCE [LARGE SCALE GENOMIC DNA]</scope>
    <source>
        <strain evidence="8 9">CBS 6936</strain>
    </source>
</reference>